<gene>
    <name evidence="3" type="ORF">HYH02_001396</name>
</gene>
<sequence length="2083" mass="205510">MGFCTNGPPKPPGDASTLCFQKSNWNATIQVSFQSPLYGYSIGVYVADCQAGFITGDVWLQSVGGFTTKVSCQADSSIGGYAFWWTCNLPQPYKYVAGMTFMVVGSGEKIMDAQFCSVVAKVIVTPLTVAAEAKAIRTYTPLALRTCGDNSFNVCGSFFSFAEAQLLQPDVNELLGSLQYVAAASCGPANYGYTIGLHITSICAVHVAALTGTFTQYCPYPQPPSPVPPSPAPPSPPPSPAPPRPEPPSPPPSPGPPSPGPSPPPPAPSPPPSPPLPSPAPVAPPRSPSRPPSPPGAPVPPSPEPPSPAPTTPPAPPSPPSPPPPSPAPPLPVFTPFTLPDEYVNATNPARILIVSREYTITGSELTDATELKGLFPQATAVQPVAVVLGIPLVLALGEPAPGSGSSFQQITCDSPFLSQLESSFPSLAGLSSGAAVNGTSCTQLVLAAAVPSPSPSPAAVTGTAQRRLHAASSGSSSTTSSGSSSSSPSCGSSTTSSSVSLAVSLTVPVDSGRSSSSSSSSRATTYDSVQSWQSGNTPSVIPSGVSVCGVSAVDQISVATQVRATYALPLSDLGAQVLTSACSSGGSSASSLGLSGADCEVSSVSPSTSTRSSGDSLQSAPAAAALSASSSSGVPTALIAAVAAGGVVAAVSLGVVGVVMQRRRRLRIARLEERARQAVVMHRDNSFVSLEGNVSLAPARLDRALRRSRSRSRSRSRRGGTSSGGGTPGSAAGAGAGIGVSMHPPQQLRAGASRSGALRRLAAADRSYHSDDGARAGADGGEPASGYTSRCYHRISQQDTGVASEGEYQPRSGGAAGMLGCARSQRVVRFGDGIESPVASTTAAAAAAAAGGSNGDGTGRVSLKSRMRDGGAAGASGVGASRRGSGAFGDGHSQSGEVRGNTGGGGAPSRRHCHASALSSMHSVRFRVGDDDEGDEESGGGGSSRGGYASGAIALLGRSSVGTTIGGDRVTAGSRAWLTSDGGADGGGGGYSGYAADSAAAAAGGGHGTDGDDASVRGGGDGAGGGPARNSAPQARVARLQRYMNIVEGGNGAGSAGLVHSGPLARRRQWTANVATGAAGAAGSGAGALTSLPRPSNNFDTLALALASTGGVRRSTRGARLLNYRNVGGAAAAEHARARRRATVAANPSDDEELADDDAAAPWVDVQQATVLTEAQLARVLAWQQAAEAAVLTEGPPSPPSPVHSCASSECAPVWPVQQQLLQRLQQQQQAQQLRRSGEAGAVSPAAAQAAAAVAAAFTAPPAMGRGELSFLSPPSIQVLPPPPAAHLQPRAPAGAGSGNASPAPSAAREAAAAAAAAAAAEPNTPPARPYEHSNLVPLKRIRTTLAGTVIGRDAEAGSSGLEAVYASAGAGCVADDNSAEELLNLQLWRPAAAAAAAEPTTPVALTAASAAAPPAYLSSPLRHLMTAAAPLVIPAAASGRSRASVAPGSISPAGGAGGAGAGGSQLSGVHSSLVVTPQSNSPGGGAQHPYRASTNGTAGSSAGGGAPVGDVLPRRPWMSPRVRPFTHTGLPPQPNDGGAAAGAPPGVAGIGSLSDVDAALATAAAAGRGFTTVGGDGSHRPVLCSEPNAPPLTPPGFNGFTRVGSRGTTVSTATGTVRRTGSRMAWDRSNAGWVAAGAAAGAAGAAGAAAAASGGGLASGGPAAASAAFGVAASASAPVTGAIATGGELGAEADVEYTSGGGSASMRMPQVVGLATMGRGSVGGGCGVRSLAAVPSARTATLSVSSRSPSQPLLKLGAFTAATASTPSLSAGGGTASSSPRRLDPRSPPPMLPATLQCASQPQQQQQQRPRLQAVSMPDAGVGGVDSRMAREAPSEAVVDLEVDDLHGDEDAFYHGRSAADDDAAGVPGEVHEAVPNIALLPQPWRFSRGSNRTAGSMSSHSGVANGIVCGGSRSTNTSDAIPAARPGRVQPPPRVSLPAATAPPMQLQQSVLGVAAAAAAGNGVSVSAAASPRGLSAVPAGSASAATGEVAARRPPALGWALGDFEMGPEDEAATRRGGGSARSDAPMVIPRRSVQRQAQVPQAVQALAQAQARRGGSPPSRLASSSSAATDAQVARGAL</sequence>
<feature type="compositionally biased region" description="Basic and acidic residues" evidence="1">
    <location>
        <begin position="763"/>
        <end position="775"/>
    </location>
</feature>
<keyword evidence="4" id="KW-1185">Reference proteome</keyword>
<feature type="compositionally biased region" description="Basic residues" evidence="1">
    <location>
        <begin position="707"/>
        <end position="719"/>
    </location>
</feature>
<feature type="region of interest" description="Disordered" evidence="1">
    <location>
        <begin position="223"/>
        <end position="333"/>
    </location>
</feature>
<reference evidence="3" key="1">
    <citation type="journal article" date="2020" name="bioRxiv">
        <title>Comparative genomics of Chlamydomonas.</title>
        <authorList>
            <person name="Craig R.J."/>
            <person name="Hasan A.R."/>
            <person name="Ness R.W."/>
            <person name="Keightley P.D."/>
        </authorList>
    </citation>
    <scope>NUCLEOTIDE SEQUENCE</scope>
    <source>
        <strain evidence="3">CCAP 11/173</strain>
    </source>
</reference>
<evidence type="ECO:0000256" key="2">
    <source>
        <dbReference type="SAM" id="Phobius"/>
    </source>
</evidence>
<dbReference type="EMBL" id="JAEHOD010000002">
    <property type="protein sequence ID" value="KAG2454373.1"/>
    <property type="molecule type" value="Genomic_DNA"/>
</dbReference>
<feature type="compositionally biased region" description="Polar residues" evidence="1">
    <location>
        <begin position="523"/>
        <end position="536"/>
    </location>
</feature>
<organism evidence="3 4">
    <name type="scientific">Chlamydomonas schloesseri</name>
    <dbReference type="NCBI Taxonomy" id="2026947"/>
    <lineage>
        <taxon>Eukaryota</taxon>
        <taxon>Viridiplantae</taxon>
        <taxon>Chlorophyta</taxon>
        <taxon>core chlorophytes</taxon>
        <taxon>Chlorophyceae</taxon>
        <taxon>CS clade</taxon>
        <taxon>Chlamydomonadales</taxon>
        <taxon>Chlamydomonadaceae</taxon>
        <taxon>Chlamydomonas</taxon>
    </lineage>
</organism>
<dbReference type="InterPro" id="IPR051144">
    <property type="entry name" value="Formin_homology_domain"/>
</dbReference>
<feature type="region of interest" description="Disordered" evidence="1">
    <location>
        <begin position="702"/>
        <end position="789"/>
    </location>
</feature>
<evidence type="ECO:0000313" key="3">
    <source>
        <dbReference type="EMBL" id="KAG2454373.1"/>
    </source>
</evidence>
<feature type="compositionally biased region" description="Polar residues" evidence="1">
    <location>
        <begin position="1608"/>
        <end position="1621"/>
    </location>
</feature>
<feature type="compositionally biased region" description="Low complexity" evidence="1">
    <location>
        <begin position="2035"/>
        <end position="2073"/>
    </location>
</feature>
<dbReference type="Proteomes" id="UP000613740">
    <property type="component" value="Unassembled WGS sequence"/>
</dbReference>
<keyword evidence="2" id="KW-0812">Transmembrane</keyword>
<feature type="region of interest" description="Disordered" evidence="1">
    <location>
        <begin position="1001"/>
        <end position="1034"/>
    </location>
</feature>
<feature type="region of interest" description="Disordered" evidence="1">
    <location>
        <begin position="510"/>
        <end position="536"/>
    </location>
</feature>
<protein>
    <recommendedName>
        <fullName evidence="5">Pherophorin domain-containing protein</fullName>
    </recommendedName>
</protein>
<keyword evidence="2" id="KW-0472">Membrane</keyword>
<feature type="region of interest" description="Disordered" evidence="1">
    <location>
        <begin position="849"/>
        <end position="915"/>
    </location>
</feature>
<feature type="compositionally biased region" description="Gly residues" evidence="1">
    <location>
        <begin position="1018"/>
        <end position="1028"/>
    </location>
</feature>
<keyword evidence="2" id="KW-1133">Transmembrane helix</keyword>
<feature type="region of interest" description="Disordered" evidence="1">
    <location>
        <begin position="1767"/>
        <end position="1826"/>
    </location>
</feature>
<feature type="compositionally biased region" description="Low complexity" evidence="1">
    <location>
        <begin position="749"/>
        <end position="762"/>
    </location>
</feature>
<name>A0A836BCL8_9CHLO</name>
<feature type="compositionally biased region" description="Low complexity" evidence="1">
    <location>
        <begin position="1803"/>
        <end position="1815"/>
    </location>
</feature>
<feature type="region of interest" description="Disordered" evidence="1">
    <location>
        <begin position="452"/>
        <end position="497"/>
    </location>
</feature>
<feature type="region of interest" description="Disordered" evidence="1">
    <location>
        <begin position="1602"/>
        <end position="1622"/>
    </location>
</feature>
<dbReference type="PRINTS" id="PR01217">
    <property type="entry name" value="PRICHEXTENSN"/>
</dbReference>
<feature type="transmembrane region" description="Helical" evidence="2">
    <location>
        <begin position="638"/>
        <end position="661"/>
    </location>
</feature>
<evidence type="ECO:0000313" key="4">
    <source>
        <dbReference type="Proteomes" id="UP000613740"/>
    </source>
</evidence>
<feature type="region of interest" description="Disordered" evidence="1">
    <location>
        <begin position="2013"/>
        <end position="2083"/>
    </location>
</feature>
<feature type="compositionally biased region" description="Low complexity" evidence="1">
    <location>
        <begin position="1767"/>
        <end position="1782"/>
    </location>
</feature>
<feature type="compositionally biased region" description="Gly residues" evidence="1">
    <location>
        <begin position="722"/>
        <end position="739"/>
    </location>
</feature>
<feature type="compositionally biased region" description="Low complexity" evidence="1">
    <location>
        <begin position="1537"/>
        <end position="1546"/>
    </location>
</feature>
<feature type="region of interest" description="Disordered" evidence="1">
    <location>
        <begin position="929"/>
        <end position="948"/>
    </location>
</feature>
<evidence type="ECO:0008006" key="5">
    <source>
        <dbReference type="Google" id="ProtNLM"/>
    </source>
</evidence>
<feature type="region of interest" description="Disordered" evidence="1">
    <location>
        <begin position="1476"/>
        <end position="1546"/>
    </location>
</feature>
<accession>A0A836BCL8</accession>
<feature type="region of interest" description="Disordered" evidence="1">
    <location>
        <begin position="1276"/>
        <end position="1311"/>
    </location>
</feature>
<dbReference type="PANTHER" id="PTHR45733">
    <property type="entry name" value="FORMIN-J"/>
    <property type="match status" value="1"/>
</dbReference>
<comment type="caution">
    <text evidence="3">The sequence shown here is derived from an EMBL/GenBank/DDBJ whole genome shotgun (WGS) entry which is preliminary data.</text>
</comment>
<dbReference type="OrthoDB" id="552237at2759"/>
<evidence type="ECO:0000256" key="1">
    <source>
        <dbReference type="SAM" id="MobiDB-lite"/>
    </source>
</evidence>
<proteinExistence type="predicted"/>
<feature type="compositionally biased region" description="Low complexity" evidence="1">
    <location>
        <begin position="473"/>
        <end position="497"/>
    </location>
</feature>
<feature type="compositionally biased region" description="Low complexity" evidence="1">
    <location>
        <begin position="1293"/>
        <end position="1311"/>
    </location>
</feature>
<dbReference type="PANTHER" id="PTHR45733:SF7">
    <property type="entry name" value="C2 TENSIN-TYPE DOMAIN-CONTAINING PROTEIN"/>
    <property type="match status" value="1"/>
</dbReference>